<keyword evidence="1 3" id="KW-0963">Cytoplasm</keyword>
<keyword evidence="5" id="KW-1185">Reference proteome</keyword>
<keyword evidence="2 3" id="KW-0819">tRNA processing</keyword>
<dbReference type="PANTHER" id="PTHR20882">
    <property type="entry name" value="CYTOPLASMIC TRNA 2-THIOLATION PROTEIN 2"/>
    <property type="match status" value="1"/>
</dbReference>
<dbReference type="OMA" id="KQRKQMM"/>
<dbReference type="EMBL" id="KB200170">
    <property type="protein sequence ID" value="ESP02605.1"/>
    <property type="molecule type" value="Genomic_DNA"/>
</dbReference>
<dbReference type="SUPFAM" id="SSF52402">
    <property type="entry name" value="Adenine nucleotide alpha hydrolases-like"/>
    <property type="match status" value="1"/>
</dbReference>
<dbReference type="GeneID" id="20250603"/>
<dbReference type="GO" id="GO:0002143">
    <property type="term" value="P:tRNA wobble position uridine thiolation"/>
    <property type="evidence" value="ECO:0007669"/>
    <property type="project" value="TreeGrafter"/>
</dbReference>
<organism evidence="4 5">
    <name type="scientific">Lottia gigantea</name>
    <name type="common">Giant owl limpet</name>
    <dbReference type="NCBI Taxonomy" id="225164"/>
    <lineage>
        <taxon>Eukaryota</taxon>
        <taxon>Metazoa</taxon>
        <taxon>Spiralia</taxon>
        <taxon>Lophotrochozoa</taxon>
        <taxon>Mollusca</taxon>
        <taxon>Gastropoda</taxon>
        <taxon>Patellogastropoda</taxon>
        <taxon>Lottioidea</taxon>
        <taxon>Lottiidae</taxon>
        <taxon>Lottia</taxon>
    </lineage>
</organism>
<dbReference type="HAMAP" id="MF_03054">
    <property type="entry name" value="CTU2"/>
    <property type="match status" value="1"/>
</dbReference>
<dbReference type="CTD" id="20250603"/>
<protein>
    <recommendedName>
        <fullName evidence="3">Cytoplasmic tRNA 2-thiolation protein 2</fullName>
    </recommendedName>
</protein>
<dbReference type="AlphaFoldDB" id="V4CK50"/>
<comment type="subcellular location">
    <subcellularLocation>
        <location evidence="3">Cytoplasm</location>
    </subcellularLocation>
</comment>
<comment type="similarity">
    <text evidence="3">Belongs to the CTU2/NCS2 family.</text>
</comment>
<dbReference type="HOGENOM" id="CLU_024534_2_1_1"/>
<dbReference type="Proteomes" id="UP000030746">
    <property type="component" value="Unassembled WGS sequence"/>
</dbReference>
<name>V4CK50_LOTGI</name>
<accession>V4CK50</accession>
<dbReference type="PANTHER" id="PTHR20882:SF14">
    <property type="entry name" value="CYTOPLASMIC TRNA 2-THIOLATION PROTEIN 2"/>
    <property type="match status" value="1"/>
</dbReference>
<reference evidence="4 5" key="1">
    <citation type="journal article" date="2013" name="Nature">
        <title>Insights into bilaterian evolution from three spiralian genomes.</title>
        <authorList>
            <person name="Simakov O."/>
            <person name="Marletaz F."/>
            <person name="Cho S.J."/>
            <person name="Edsinger-Gonzales E."/>
            <person name="Havlak P."/>
            <person name="Hellsten U."/>
            <person name="Kuo D.H."/>
            <person name="Larsson T."/>
            <person name="Lv J."/>
            <person name="Arendt D."/>
            <person name="Savage R."/>
            <person name="Osoegawa K."/>
            <person name="de Jong P."/>
            <person name="Grimwood J."/>
            <person name="Chapman J.A."/>
            <person name="Shapiro H."/>
            <person name="Aerts A."/>
            <person name="Otillar R.P."/>
            <person name="Terry A.Y."/>
            <person name="Boore J.L."/>
            <person name="Grigoriev I.V."/>
            <person name="Lindberg D.R."/>
            <person name="Seaver E.C."/>
            <person name="Weisblat D.A."/>
            <person name="Putnam N.H."/>
            <person name="Rokhsar D.S."/>
        </authorList>
    </citation>
    <scope>NUCLEOTIDE SEQUENCE [LARGE SCALE GENOMIC DNA]</scope>
</reference>
<sequence>MCSVGDDGDAVANVREKLSCLGRKCMKCENDAFIITRMNDPFCQECFTVYVVHKFRSAIGKSKIVRDGDQVLLMYSGGQASTALLHLVIEGLSERAHKKLRFKPVILHIDESAVLGMTDEKRQENLSEVLKIMKKTGFPYYLSSIEQALDLSIEPKRELFKHMETTEDIYKRQEEKITSLQSLLSSIKTLTAREDFIKNLRNQLMLSISGQLGYSKIMTGDTNSRLAVNILNHVAQGRGAQVAYSTGFCDNRYKDIVILRPIRDLSIKEVAVYNQMNKLDSVFIPTLSTKAPSISSIEKLTEKFVTGLQADYLSTVSNIVRTGEKLGVSDEEINNESCIFCQSSIDTNVGPASALVAVEFSEKLSKEGRQATSSTDTISDRRNEIKKKLCYGCRVTLSEIDDIHQLPEFIKTNTLDQNRLKMKNEIEEYLLQPDDN</sequence>
<gene>
    <name evidence="4" type="ORF">LOTGIDRAFT_237923</name>
</gene>
<evidence type="ECO:0000313" key="4">
    <source>
        <dbReference type="EMBL" id="ESP02605.1"/>
    </source>
</evidence>
<dbReference type="GO" id="GO:0016779">
    <property type="term" value="F:nucleotidyltransferase activity"/>
    <property type="evidence" value="ECO:0007669"/>
    <property type="project" value="UniProtKB-UniRule"/>
</dbReference>
<dbReference type="KEGG" id="lgi:LOTGIDRAFT_237923"/>
<dbReference type="RefSeq" id="XP_009046745.1">
    <property type="nucleotide sequence ID" value="XM_009048497.1"/>
</dbReference>
<dbReference type="GO" id="GO:0005829">
    <property type="term" value="C:cytosol"/>
    <property type="evidence" value="ECO:0007669"/>
    <property type="project" value="TreeGrafter"/>
</dbReference>
<dbReference type="GO" id="GO:0016783">
    <property type="term" value="F:sulfurtransferase activity"/>
    <property type="evidence" value="ECO:0007669"/>
    <property type="project" value="TreeGrafter"/>
</dbReference>
<dbReference type="InterPro" id="IPR014729">
    <property type="entry name" value="Rossmann-like_a/b/a_fold"/>
</dbReference>
<evidence type="ECO:0000256" key="1">
    <source>
        <dbReference type="ARBA" id="ARBA00022490"/>
    </source>
</evidence>
<dbReference type="Gene3D" id="3.40.50.620">
    <property type="entry name" value="HUPs"/>
    <property type="match status" value="1"/>
</dbReference>
<proteinExistence type="inferred from homology"/>
<dbReference type="OrthoDB" id="25129at2759"/>
<evidence type="ECO:0000256" key="2">
    <source>
        <dbReference type="ARBA" id="ARBA00022694"/>
    </source>
</evidence>
<dbReference type="Pfam" id="PF10288">
    <property type="entry name" value="CTU2"/>
    <property type="match status" value="1"/>
</dbReference>
<evidence type="ECO:0000313" key="5">
    <source>
        <dbReference type="Proteomes" id="UP000030746"/>
    </source>
</evidence>
<dbReference type="UniPathway" id="UPA00988"/>
<evidence type="ECO:0000256" key="3">
    <source>
        <dbReference type="HAMAP-Rule" id="MF_03054"/>
    </source>
</evidence>
<dbReference type="GO" id="GO:0032447">
    <property type="term" value="P:protein urmylation"/>
    <property type="evidence" value="ECO:0007669"/>
    <property type="project" value="UniProtKB-UniRule"/>
</dbReference>
<comment type="function">
    <text evidence="3">Plays a central role in 2-thiolation of mcm(5)S(2)U at tRNA wobble positions of tRNA(Lys), tRNA(Glu) and tRNA(Gln). May act by forming a heterodimer with NCS6/CTU1 that ligates sulfur from thiocarboxylated URM1 onto the uridine of tRNAs at wobble position.</text>
</comment>
<dbReference type="InterPro" id="IPR019407">
    <property type="entry name" value="CTU2"/>
</dbReference>
<comment type="pathway">
    <text evidence="3">tRNA modification; 5-methoxycarbonylmethyl-2-thiouridine-tRNA biosynthesis.</text>
</comment>
<dbReference type="GO" id="GO:0000049">
    <property type="term" value="F:tRNA binding"/>
    <property type="evidence" value="ECO:0007669"/>
    <property type="project" value="InterPro"/>
</dbReference>
<dbReference type="STRING" id="225164.V4CK50"/>